<evidence type="ECO:0000256" key="6">
    <source>
        <dbReference type="ARBA" id="ARBA00022777"/>
    </source>
</evidence>
<evidence type="ECO:0000313" key="12">
    <source>
        <dbReference type="Proteomes" id="UP000273001"/>
    </source>
</evidence>
<evidence type="ECO:0000256" key="8">
    <source>
        <dbReference type="ARBA" id="ARBA00023012"/>
    </source>
</evidence>
<evidence type="ECO:0000259" key="10">
    <source>
        <dbReference type="Pfam" id="PF07730"/>
    </source>
</evidence>
<keyword evidence="8" id="KW-0902">Two-component regulatory system</keyword>
<dbReference type="Proteomes" id="UP000273001">
    <property type="component" value="Chromosome"/>
</dbReference>
<sequence length="444" mass="45965">MSHEEVLTGRPMRALPGLGLIGLALVLLAALFARHRWPVAVTVVSSVAGLLTGLDTTVGLVAMTTVVRRAGSVRDPAPWVVGLVLGAGTWRAIGRDTVQAVTGNSVVGILAFDQSNGVGTLHGSTAPALTLLVMALPVVTGLLLRARDGERSARQRARAAAAASAQAARTAQEQARVSTHLAERVDLQEERERVAREVHDGLGHRLSLLALHAAVLEAAAQPSEPQEEADGQVGAGGSQEADVLARAVGPDQDVPTDHAREAARLVREEAETAMRDLRSLLTVLREPVGAAEPAPRLADLAGMVDDVLAARQPVTSSIFLDRADQADDVLSRAVYRIVQECLTNARRHAPGRTVRLRVEGGPTTGIDITCSNAVDVGAQAVGEAAGEAEAVGGARGTGAGAGSGTGLRGMAKRAEICGGTFQAGPDGQGSFVVRSHLPWRPAPT</sequence>
<evidence type="ECO:0000256" key="9">
    <source>
        <dbReference type="SAM" id="Phobius"/>
    </source>
</evidence>
<feature type="domain" description="Signal transduction histidine kinase subgroup 3 dimerisation and phosphoacceptor" evidence="10">
    <location>
        <begin position="190"/>
        <end position="228"/>
    </location>
</feature>
<keyword evidence="12" id="KW-1185">Reference proteome</keyword>
<evidence type="ECO:0000256" key="7">
    <source>
        <dbReference type="ARBA" id="ARBA00022840"/>
    </source>
</evidence>
<dbReference type="PANTHER" id="PTHR24421">
    <property type="entry name" value="NITRATE/NITRITE SENSOR PROTEIN NARX-RELATED"/>
    <property type="match status" value="1"/>
</dbReference>
<accession>A0ABM6Z6L8</accession>
<feature type="transmembrane region" description="Helical" evidence="9">
    <location>
        <begin position="39"/>
        <end position="64"/>
    </location>
</feature>
<dbReference type="InterPro" id="IPR036890">
    <property type="entry name" value="HATPase_C_sf"/>
</dbReference>
<dbReference type="PANTHER" id="PTHR24421:SF10">
    <property type="entry name" value="NITRATE_NITRITE SENSOR PROTEIN NARQ"/>
    <property type="match status" value="1"/>
</dbReference>
<dbReference type="EMBL" id="CP032514">
    <property type="protein sequence ID" value="AYD91039.1"/>
    <property type="molecule type" value="Genomic_DNA"/>
</dbReference>
<dbReference type="Pfam" id="PF07730">
    <property type="entry name" value="HisKA_3"/>
    <property type="match status" value="1"/>
</dbReference>
<proteinExistence type="predicted"/>
<protein>
    <recommendedName>
        <fullName evidence="2">histidine kinase</fullName>
        <ecNumber evidence="2">2.7.13.3</ecNumber>
    </recommendedName>
</protein>
<evidence type="ECO:0000256" key="5">
    <source>
        <dbReference type="ARBA" id="ARBA00022741"/>
    </source>
</evidence>
<evidence type="ECO:0000256" key="4">
    <source>
        <dbReference type="ARBA" id="ARBA00022679"/>
    </source>
</evidence>
<evidence type="ECO:0000256" key="3">
    <source>
        <dbReference type="ARBA" id="ARBA00022553"/>
    </source>
</evidence>
<keyword evidence="7" id="KW-0067">ATP-binding</keyword>
<evidence type="ECO:0000256" key="1">
    <source>
        <dbReference type="ARBA" id="ARBA00000085"/>
    </source>
</evidence>
<dbReference type="Gene3D" id="1.20.5.1930">
    <property type="match status" value="1"/>
</dbReference>
<dbReference type="InterPro" id="IPR050482">
    <property type="entry name" value="Sensor_HK_TwoCompSys"/>
</dbReference>
<keyword evidence="9" id="KW-1133">Transmembrane helix</keyword>
<comment type="catalytic activity">
    <reaction evidence="1">
        <text>ATP + protein L-histidine = ADP + protein N-phospho-L-histidine.</text>
        <dbReference type="EC" id="2.7.13.3"/>
    </reaction>
</comment>
<keyword evidence="6 11" id="KW-0418">Kinase</keyword>
<keyword evidence="5" id="KW-0547">Nucleotide-binding</keyword>
<reference evidence="11 12" key="1">
    <citation type="submission" date="2018-09" db="EMBL/GenBank/DDBJ databases">
        <authorList>
            <person name="Li J."/>
        </authorList>
    </citation>
    <scope>NUCLEOTIDE SEQUENCE [LARGE SCALE GENOMIC DNA]</scope>
    <source>
        <strain evidence="11 12">2129</strain>
    </source>
</reference>
<dbReference type="Gene3D" id="3.30.565.10">
    <property type="entry name" value="Histidine kinase-like ATPase, C-terminal domain"/>
    <property type="match status" value="1"/>
</dbReference>
<dbReference type="EC" id="2.7.13.3" evidence="2"/>
<organism evidence="11 12">
    <name type="scientific">Actinomyces lilanjuaniae</name>
    <dbReference type="NCBI Taxonomy" id="2321394"/>
    <lineage>
        <taxon>Bacteria</taxon>
        <taxon>Bacillati</taxon>
        <taxon>Actinomycetota</taxon>
        <taxon>Actinomycetes</taxon>
        <taxon>Actinomycetales</taxon>
        <taxon>Actinomycetaceae</taxon>
        <taxon>Actinomyces</taxon>
    </lineage>
</organism>
<keyword evidence="9" id="KW-0812">Transmembrane</keyword>
<evidence type="ECO:0000256" key="2">
    <source>
        <dbReference type="ARBA" id="ARBA00012438"/>
    </source>
</evidence>
<dbReference type="InterPro" id="IPR011712">
    <property type="entry name" value="Sig_transdc_His_kin_sub3_dim/P"/>
</dbReference>
<dbReference type="GO" id="GO:0016301">
    <property type="term" value="F:kinase activity"/>
    <property type="evidence" value="ECO:0007669"/>
    <property type="project" value="UniProtKB-KW"/>
</dbReference>
<feature type="transmembrane region" description="Helical" evidence="9">
    <location>
        <begin position="12"/>
        <end position="33"/>
    </location>
</feature>
<keyword evidence="4" id="KW-0808">Transferase</keyword>
<gene>
    <name evidence="11" type="ORF">D5R93_12765</name>
</gene>
<keyword evidence="3" id="KW-0597">Phosphoprotein</keyword>
<keyword evidence="9" id="KW-0472">Membrane</keyword>
<evidence type="ECO:0000313" key="11">
    <source>
        <dbReference type="EMBL" id="AYD91039.1"/>
    </source>
</evidence>
<dbReference type="SUPFAM" id="SSF55874">
    <property type="entry name" value="ATPase domain of HSP90 chaperone/DNA topoisomerase II/histidine kinase"/>
    <property type="match status" value="1"/>
</dbReference>
<name>A0ABM6Z6L8_9ACTO</name>